<dbReference type="Proteomes" id="UP000634139">
    <property type="component" value="Unassembled WGS sequence"/>
</dbReference>
<protein>
    <submittedName>
        <fullName evidence="1">Uncharacterized protein</fullName>
    </submittedName>
</protein>
<organism evidence="1 2">
    <name type="scientific">Novosphingobium arvoryzae</name>
    <dbReference type="NCBI Taxonomy" id="1256514"/>
    <lineage>
        <taxon>Bacteria</taxon>
        <taxon>Pseudomonadati</taxon>
        <taxon>Pseudomonadota</taxon>
        <taxon>Alphaproteobacteria</taxon>
        <taxon>Sphingomonadales</taxon>
        <taxon>Sphingomonadaceae</taxon>
        <taxon>Novosphingobium</taxon>
    </lineage>
</organism>
<dbReference type="RefSeq" id="WP_189538997.1">
    <property type="nucleotide sequence ID" value="NZ_BMZD01000002.1"/>
</dbReference>
<gene>
    <name evidence="1" type="ORF">GCM10011617_06410</name>
</gene>
<comment type="caution">
    <text evidence="1">The sequence shown here is derived from an EMBL/GenBank/DDBJ whole genome shotgun (WGS) entry which is preliminary data.</text>
</comment>
<sequence>MTWLTAKNSAAWVDWITEHDWNVFGTIKFAPNRNHVHPDQARRSWSKFWNKCDRLTYGQTGNRIERAVFEHYGANGDDAHSHFLAKLPVDPKFGCVAMNALWRSMFTHAAPPSMNEITPIICTGAAANYGLREEWKLDSDTLNLKLSHLSQPGTLASLEARQRLLAAAQPHWLADAHKSLPKHIAAAEERYKRRHG</sequence>
<accession>A0A918VC41</accession>
<dbReference type="AlphaFoldDB" id="A0A918VC41"/>
<evidence type="ECO:0000313" key="2">
    <source>
        <dbReference type="Proteomes" id="UP000634139"/>
    </source>
</evidence>
<proteinExistence type="predicted"/>
<keyword evidence="2" id="KW-1185">Reference proteome</keyword>
<reference evidence="1" key="2">
    <citation type="submission" date="2020-09" db="EMBL/GenBank/DDBJ databases">
        <authorList>
            <person name="Sun Q."/>
            <person name="Kim S."/>
        </authorList>
    </citation>
    <scope>NUCLEOTIDE SEQUENCE</scope>
    <source>
        <strain evidence="1">KCTC 32422</strain>
    </source>
</reference>
<name>A0A918VC41_9SPHN</name>
<evidence type="ECO:0000313" key="1">
    <source>
        <dbReference type="EMBL" id="GGZ90230.1"/>
    </source>
</evidence>
<dbReference type="EMBL" id="BMZD01000002">
    <property type="protein sequence ID" value="GGZ90230.1"/>
    <property type="molecule type" value="Genomic_DNA"/>
</dbReference>
<reference evidence="1" key="1">
    <citation type="journal article" date="2014" name="Int. J. Syst. Evol. Microbiol.">
        <title>Complete genome sequence of Corynebacterium casei LMG S-19264T (=DSM 44701T), isolated from a smear-ripened cheese.</title>
        <authorList>
            <consortium name="US DOE Joint Genome Institute (JGI-PGF)"/>
            <person name="Walter F."/>
            <person name="Albersmeier A."/>
            <person name="Kalinowski J."/>
            <person name="Ruckert C."/>
        </authorList>
    </citation>
    <scope>NUCLEOTIDE SEQUENCE</scope>
    <source>
        <strain evidence="1">KCTC 32422</strain>
    </source>
</reference>